<proteinExistence type="predicted"/>
<reference evidence="1 2" key="1">
    <citation type="submission" date="2022-05" db="EMBL/GenBank/DDBJ databases">
        <title>Genome Sequencing of Bee-Associated Microbes.</title>
        <authorList>
            <person name="Dunlap C."/>
        </authorList>
    </citation>
    <scope>NUCLEOTIDE SEQUENCE [LARGE SCALE GENOMIC DNA]</scope>
    <source>
        <strain evidence="1 2">NRRL NRS-750</strain>
    </source>
</reference>
<dbReference type="RefSeq" id="WP_268632304.1">
    <property type="nucleotide sequence ID" value="NZ_JAMDLY010000012.1"/>
</dbReference>
<comment type="caution">
    <text evidence="1">The sequence shown here is derived from an EMBL/GenBank/DDBJ whole genome shotgun (WGS) entry which is preliminary data.</text>
</comment>
<sequence>MLGQAHELKTWYVENDANENIDAAINRVLELLGDREVVSINYQKSQNVDSALIIYKLAVIGINSDSAR</sequence>
<organism evidence="1 2">
    <name type="scientific">Paenibacillus alvei</name>
    <name type="common">Bacillus alvei</name>
    <dbReference type="NCBI Taxonomy" id="44250"/>
    <lineage>
        <taxon>Bacteria</taxon>
        <taxon>Bacillati</taxon>
        <taxon>Bacillota</taxon>
        <taxon>Bacilli</taxon>
        <taxon>Bacillales</taxon>
        <taxon>Paenibacillaceae</taxon>
        <taxon>Paenibacillus</taxon>
    </lineage>
</organism>
<gene>
    <name evidence="1" type="ORF">M5X04_14615</name>
</gene>
<dbReference type="Proteomes" id="UP001527090">
    <property type="component" value="Unassembled WGS sequence"/>
</dbReference>
<name>A0ABT4E9Z6_PAEAL</name>
<keyword evidence="2" id="KW-1185">Reference proteome</keyword>
<protein>
    <submittedName>
        <fullName evidence="1">Uncharacterized protein</fullName>
    </submittedName>
</protein>
<evidence type="ECO:0000313" key="2">
    <source>
        <dbReference type="Proteomes" id="UP001527090"/>
    </source>
</evidence>
<dbReference type="EMBL" id="JAMDLY010000012">
    <property type="protein sequence ID" value="MCY9530552.1"/>
    <property type="molecule type" value="Genomic_DNA"/>
</dbReference>
<evidence type="ECO:0000313" key="1">
    <source>
        <dbReference type="EMBL" id="MCY9530552.1"/>
    </source>
</evidence>
<accession>A0ABT4E9Z6</accession>